<dbReference type="RefSeq" id="WP_134081140.1">
    <property type="nucleotide sequence ID" value="NZ_SOQX01000001.1"/>
</dbReference>
<protein>
    <submittedName>
        <fullName evidence="1">Gamma-glutamylcysteine synthetase</fullName>
    </submittedName>
</protein>
<dbReference type="GO" id="GO:0004357">
    <property type="term" value="F:glutamate-cysteine ligase activity"/>
    <property type="evidence" value="ECO:0007669"/>
    <property type="project" value="InterPro"/>
</dbReference>
<reference evidence="1 2" key="1">
    <citation type="submission" date="2019-03" db="EMBL/GenBank/DDBJ databases">
        <title>Genomic Encyclopedia of Type Strains, Phase IV (KMG-IV): sequencing the most valuable type-strain genomes for metagenomic binning, comparative biology and taxonomic classification.</title>
        <authorList>
            <person name="Goeker M."/>
        </authorList>
    </citation>
    <scope>NUCLEOTIDE SEQUENCE [LARGE SCALE GENOMIC DNA]</scope>
    <source>
        <strain evidence="1 2">DSM 16326</strain>
    </source>
</reference>
<dbReference type="Gene3D" id="3.30.590.20">
    <property type="match status" value="1"/>
</dbReference>
<dbReference type="PIRSF" id="PIRSF012666">
    <property type="entry name" value="UCP012666"/>
    <property type="match status" value="1"/>
</dbReference>
<accession>A0A4R8ITJ9</accession>
<dbReference type="InterPro" id="IPR050141">
    <property type="entry name" value="GCL_type2/YbdK_subfam"/>
</dbReference>
<dbReference type="InterPro" id="IPR006336">
    <property type="entry name" value="GCS2"/>
</dbReference>
<comment type="caution">
    <text evidence="1">The sequence shown here is derived from an EMBL/GenBank/DDBJ whole genome shotgun (WGS) entry which is preliminary data.</text>
</comment>
<organism evidence="1 2">
    <name type="scientific">Thiohalophilus thiocyanatoxydans</name>
    <dbReference type="NCBI Taxonomy" id="381308"/>
    <lineage>
        <taxon>Bacteria</taxon>
        <taxon>Pseudomonadati</taxon>
        <taxon>Pseudomonadota</taxon>
        <taxon>Gammaproteobacteria</taxon>
        <taxon>Thiohalomonadales</taxon>
        <taxon>Thiohalophilaceae</taxon>
        <taxon>Thiohalophilus</taxon>
    </lineage>
</organism>
<dbReference type="PANTHER" id="PTHR36510:SF3">
    <property type="entry name" value="CONSERVED PROTEIN"/>
    <property type="match status" value="1"/>
</dbReference>
<gene>
    <name evidence="1" type="ORF">EDC23_0701</name>
</gene>
<sequence>MGEEIQNSQFDAQDYARFEQRLRQETALLKRWVQEGRLAATDPQGGFELEAWLIDEAFRPLSINDVFLKRLDTDLASPELASFNFEVNSTPRQLHGAVFSTMHRELTETWQHCQQTAAALDAGVIMIGILPTVENDSLNLANMSGMQRYRALNREVVRMRHGKPLVLDINGEEHLRVTHRDVMLESAATSFQIHLKLTPQNAVPLFNASMILSGPMVALSANSPFLFGKNLWAETRIPVFEQAVAVGGYDAARFGPIRRVTFGDGYVRQSLLECFEDNLAHYPVMLPVDLGEDPEQLAHLRMHNGTIWRWNRPLIGFDADGRPHMRVEHRVVPAGPTLIDTIANAAFYYGAATALANMPMPPRRRLAFDKARDNFYAAARFGLHARQQWFDGAQLSVGDLLQKVLLPLAREGLAQLGVAEADSQTYLGIIAQRVASGRNGAQWQRDYVKQHGRDMHALTAAYLERQQQGDPVHEWRI</sequence>
<dbReference type="GO" id="GO:0042398">
    <property type="term" value="P:modified amino acid biosynthetic process"/>
    <property type="evidence" value="ECO:0007669"/>
    <property type="project" value="InterPro"/>
</dbReference>
<dbReference type="PANTHER" id="PTHR36510">
    <property type="entry name" value="GLUTAMATE--CYSTEINE LIGASE 2-RELATED"/>
    <property type="match status" value="1"/>
</dbReference>
<dbReference type="SUPFAM" id="SSF55931">
    <property type="entry name" value="Glutamine synthetase/guanido kinase"/>
    <property type="match status" value="1"/>
</dbReference>
<dbReference type="InterPro" id="IPR016602">
    <property type="entry name" value="UCP012666"/>
</dbReference>
<dbReference type="InterPro" id="IPR014746">
    <property type="entry name" value="Gln_synth/guanido_kin_cat_dom"/>
</dbReference>
<keyword evidence="2" id="KW-1185">Reference proteome</keyword>
<dbReference type="Pfam" id="PF04107">
    <property type="entry name" value="GCS2"/>
    <property type="match status" value="1"/>
</dbReference>
<evidence type="ECO:0000313" key="2">
    <source>
        <dbReference type="Proteomes" id="UP000294914"/>
    </source>
</evidence>
<dbReference type="AlphaFoldDB" id="A0A4R8ITJ9"/>
<dbReference type="EMBL" id="SOQX01000001">
    <property type="protein sequence ID" value="TDY04326.1"/>
    <property type="molecule type" value="Genomic_DNA"/>
</dbReference>
<name>A0A4R8ITJ9_9GAMM</name>
<evidence type="ECO:0000313" key="1">
    <source>
        <dbReference type="EMBL" id="TDY04326.1"/>
    </source>
</evidence>
<dbReference type="OrthoDB" id="240589at2"/>
<proteinExistence type="predicted"/>
<dbReference type="Proteomes" id="UP000294914">
    <property type="component" value="Unassembled WGS sequence"/>
</dbReference>